<organism evidence="9 10">
    <name type="scientific">Fluctibacter corallii</name>
    <dbReference type="NCBI Taxonomy" id="2984329"/>
    <lineage>
        <taxon>Bacteria</taxon>
        <taxon>Pseudomonadati</taxon>
        <taxon>Pseudomonadota</taxon>
        <taxon>Gammaproteobacteria</taxon>
        <taxon>Alteromonadales</taxon>
        <taxon>Alteromonadaceae</taxon>
        <taxon>Fluctibacter</taxon>
    </lineage>
</organism>
<evidence type="ECO:0000256" key="1">
    <source>
        <dbReference type="ARBA" id="ARBA00022603"/>
    </source>
</evidence>
<name>A0ABT3AB39_9ALTE</name>
<evidence type="ECO:0000256" key="6">
    <source>
        <dbReference type="PROSITE-ProRule" id="PRU01016"/>
    </source>
</evidence>
<evidence type="ECO:0000256" key="8">
    <source>
        <dbReference type="RuleBase" id="RU000417"/>
    </source>
</evidence>
<evidence type="ECO:0000256" key="7">
    <source>
        <dbReference type="RuleBase" id="RU000416"/>
    </source>
</evidence>
<dbReference type="GO" id="GO:0008168">
    <property type="term" value="F:methyltransferase activity"/>
    <property type="evidence" value="ECO:0007669"/>
    <property type="project" value="UniProtKB-KW"/>
</dbReference>
<dbReference type="PROSITE" id="PS00094">
    <property type="entry name" value="C5_MTASE_1"/>
    <property type="match status" value="1"/>
</dbReference>
<keyword evidence="4" id="KW-0680">Restriction system</keyword>
<dbReference type="SUPFAM" id="SSF53335">
    <property type="entry name" value="S-adenosyl-L-methionine-dependent methyltransferases"/>
    <property type="match status" value="1"/>
</dbReference>
<dbReference type="EC" id="2.1.1.37" evidence="8"/>
<accession>A0ABT3AB39</accession>
<dbReference type="InterPro" id="IPR050390">
    <property type="entry name" value="C5-Methyltransferase"/>
</dbReference>
<dbReference type="InterPro" id="IPR029063">
    <property type="entry name" value="SAM-dependent_MTases_sf"/>
</dbReference>
<dbReference type="InterPro" id="IPR001525">
    <property type="entry name" value="C5_MeTfrase"/>
</dbReference>
<dbReference type="Proteomes" id="UP001652504">
    <property type="component" value="Unassembled WGS sequence"/>
</dbReference>
<dbReference type="Gene3D" id="3.90.120.10">
    <property type="entry name" value="DNA Methylase, subunit A, domain 2"/>
    <property type="match status" value="1"/>
</dbReference>
<evidence type="ECO:0000256" key="3">
    <source>
        <dbReference type="ARBA" id="ARBA00022691"/>
    </source>
</evidence>
<keyword evidence="1 6" id="KW-0489">Methyltransferase</keyword>
<evidence type="ECO:0000256" key="4">
    <source>
        <dbReference type="ARBA" id="ARBA00022747"/>
    </source>
</evidence>
<feature type="active site" evidence="6">
    <location>
        <position position="89"/>
    </location>
</feature>
<dbReference type="RefSeq" id="WP_263713168.1">
    <property type="nucleotide sequence ID" value="NZ_JAOWKX010000007.1"/>
</dbReference>
<evidence type="ECO:0000313" key="10">
    <source>
        <dbReference type="Proteomes" id="UP001652504"/>
    </source>
</evidence>
<comment type="caution">
    <text evidence="9">The sequence shown here is derived from an EMBL/GenBank/DDBJ whole genome shotgun (WGS) entry which is preliminary data.</text>
</comment>
<dbReference type="PANTHER" id="PTHR10629:SF52">
    <property type="entry name" value="DNA (CYTOSINE-5)-METHYLTRANSFERASE 1"/>
    <property type="match status" value="1"/>
</dbReference>
<dbReference type="EMBL" id="JAOWKX010000007">
    <property type="protein sequence ID" value="MCV2885891.1"/>
    <property type="molecule type" value="Genomic_DNA"/>
</dbReference>
<keyword evidence="10" id="KW-1185">Reference proteome</keyword>
<dbReference type="NCBIfam" id="TIGR00675">
    <property type="entry name" value="dcm"/>
    <property type="match status" value="1"/>
</dbReference>
<dbReference type="PRINTS" id="PR00105">
    <property type="entry name" value="C5METTRFRASE"/>
</dbReference>
<evidence type="ECO:0000313" key="9">
    <source>
        <dbReference type="EMBL" id="MCV2885891.1"/>
    </source>
</evidence>
<dbReference type="GO" id="GO:0032259">
    <property type="term" value="P:methylation"/>
    <property type="evidence" value="ECO:0007669"/>
    <property type="project" value="UniProtKB-KW"/>
</dbReference>
<dbReference type="PROSITE" id="PS51679">
    <property type="entry name" value="SAM_MT_C5"/>
    <property type="match status" value="1"/>
</dbReference>
<dbReference type="PANTHER" id="PTHR10629">
    <property type="entry name" value="CYTOSINE-SPECIFIC METHYLTRANSFERASE"/>
    <property type="match status" value="1"/>
</dbReference>
<evidence type="ECO:0000256" key="5">
    <source>
        <dbReference type="ARBA" id="ARBA00047422"/>
    </source>
</evidence>
<dbReference type="InterPro" id="IPR018117">
    <property type="entry name" value="C5_DNA_meth_AS"/>
</dbReference>
<sequence length="402" mass="45515">MVRKLTAIDLFAGAGGFSLAAHELGFDILAAVEFDSMAAETYRTNLVERLGAETDVFNQDINEVDIRGFMKYRNIKPGELDLLLGGPPCQGFSTHRIKDTGASDPRNKLLMRYFDFVSELRPKAFLVENVPGLLWKRHEKHLNKFMTLAKKHNYKVIGNAPIVLNAKDYGVPQNRKRVFIFAVREDLASQDYCFPPEATHFSPSQKKVPHWKTSSSIFEPIPRSLYEKYWQDYFKVKTKLTKRECFDLLGGLEFGGVIAKDDPCNVHMQPTAKMVGRFNDTPLNGSREDAGKKHELKCHSGDYKGHKDVYGRILIHLPSNTMTTGCNNPSKGRFVHPWRNHGITLRHAARLQSFPDDYIFLGSTTEQARQIGNAVPLNLGTALINNIKNSLLKISYFRQNVA</sequence>
<reference evidence="9 10" key="1">
    <citation type="submission" date="2022-10" db="EMBL/GenBank/DDBJ databases">
        <title>Aestuariibacter sp. AA17 isolated from Montipora capitata coral fragment.</title>
        <authorList>
            <person name="Emsley S.A."/>
            <person name="Pfannmuller K.M."/>
            <person name="Loughran R.M."/>
            <person name="Shlafstein M."/>
            <person name="Papke E."/>
            <person name="Saw J.H."/>
            <person name="Ushijima B."/>
            <person name="Videau P."/>
        </authorList>
    </citation>
    <scope>NUCLEOTIDE SEQUENCE [LARGE SCALE GENOMIC DNA]</scope>
    <source>
        <strain evidence="9 10">AA17</strain>
    </source>
</reference>
<keyword evidence="2 6" id="KW-0808">Transferase</keyword>
<protein>
    <recommendedName>
        <fullName evidence="8">Cytosine-specific methyltransferase</fullName>
        <ecNumber evidence="8">2.1.1.37</ecNumber>
    </recommendedName>
</protein>
<gene>
    <name evidence="9" type="ORF">OE749_14425</name>
</gene>
<dbReference type="Pfam" id="PF00145">
    <property type="entry name" value="DNA_methylase"/>
    <property type="match status" value="1"/>
</dbReference>
<comment type="catalytic activity">
    <reaction evidence="5 8">
        <text>a 2'-deoxycytidine in DNA + S-adenosyl-L-methionine = a 5-methyl-2'-deoxycytidine in DNA + S-adenosyl-L-homocysteine + H(+)</text>
        <dbReference type="Rhea" id="RHEA:13681"/>
        <dbReference type="Rhea" id="RHEA-COMP:11369"/>
        <dbReference type="Rhea" id="RHEA-COMP:11370"/>
        <dbReference type="ChEBI" id="CHEBI:15378"/>
        <dbReference type="ChEBI" id="CHEBI:57856"/>
        <dbReference type="ChEBI" id="CHEBI:59789"/>
        <dbReference type="ChEBI" id="CHEBI:85452"/>
        <dbReference type="ChEBI" id="CHEBI:85454"/>
        <dbReference type="EC" id="2.1.1.37"/>
    </reaction>
</comment>
<keyword evidence="3 6" id="KW-0949">S-adenosyl-L-methionine</keyword>
<comment type="similarity">
    <text evidence="6 7">Belongs to the class I-like SAM-binding methyltransferase superfamily. C5-methyltransferase family.</text>
</comment>
<evidence type="ECO:0000256" key="2">
    <source>
        <dbReference type="ARBA" id="ARBA00022679"/>
    </source>
</evidence>
<proteinExistence type="inferred from homology"/>
<dbReference type="Gene3D" id="3.40.50.150">
    <property type="entry name" value="Vaccinia Virus protein VP39"/>
    <property type="match status" value="1"/>
</dbReference>